<dbReference type="Pfam" id="PF00593">
    <property type="entry name" value="TonB_dep_Rec_b-barrel"/>
    <property type="match status" value="1"/>
</dbReference>
<keyword evidence="8 13" id="KW-0675">Receptor</keyword>
<dbReference type="Gene3D" id="2.60.40.1120">
    <property type="entry name" value="Carboxypeptidase-like, regulatory domain"/>
    <property type="match status" value="1"/>
</dbReference>
<protein>
    <submittedName>
        <fullName evidence="13">TonB-dependent receptor</fullName>
    </submittedName>
</protein>
<proteinExistence type="inferred from homology"/>
<dbReference type="InterPro" id="IPR000531">
    <property type="entry name" value="Beta-barrel_TonB"/>
</dbReference>
<evidence type="ECO:0000256" key="8">
    <source>
        <dbReference type="ARBA" id="ARBA00023170"/>
    </source>
</evidence>
<evidence type="ECO:0000256" key="1">
    <source>
        <dbReference type="ARBA" id="ARBA00004571"/>
    </source>
</evidence>
<evidence type="ECO:0000259" key="11">
    <source>
        <dbReference type="Pfam" id="PF00593"/>
    </source>
</evidence>
<dbReference type="Pfam" id="PF07715">
    <property type="entry name" value="Plug"/>
    <property type="match status" value="1"/>
</dbReference>
<feature type="domain" description="TonB-dependent receptor plug" evidence="12">
    <location>
        <begin position="134"/>
        <end position="211"/>
    </location>
</feature>
<evidence type="ECO:0000313" key="13">
    <source>
        <dbReference type="EMBL" id="MCW3787312.1"/>
    </source>
</evidence>
<accession>A0AAE3M505</accession>
<sequence>MLGSIFTVRAQNKFSISGSITDSGNGETLIGTTVYLKEQPTLGTITNAYGFYSISAPEDDYTLVVSFIGYENYEKEIHLTSDLRMDVALHPNNQQLTEVVVSSKKKNSNVTSVKMGVEKLNPKDVESLPVLLGEQDVVRTLTLTPGVKTTGDGSGGMFVRGGNNSQNMILLDEATVYNSSHMMGFFSTFNSDAIKDLTMYKGTAPAEYGGRLSSVMDIKMKEGNNRDYHVGGGIGLLYSKLNVEGPIVKDKGSFFVAGRRTYADLFMRMSPDEDINGNELYFYDLNLKANYKINDNNRIYVSGYFGRDVMSSQDVFGMDWGNETGTVRWNHVWGSKLFSNSTFIYSEYMYRMNANFGNLNMGLRSEINNINLKQDFMYFLNSKNTLSFGLFGTRGTMIPGQVEVDDDSTLHPEDLEDRYYWEYGAYISEEWKINSRLTVVAGLRANGFNLVGEGDFYSYDEDGLVTDTTHYSSGENVKGYLNLEPRFNIAYVLNDKNSLKFSYARNTQNLHLIQNSTTSMPTDMWVPSSQNVKTEISDQISGGYFKNFNDDKFQFSGELYYKWMQNQIDLRDGADIFGNELIEGEFLYGKGRAYGLELMVKKTSGKMSGWVSYTLSKTEKQIDEVNNGKWYDARQDATHDISVVAMYKLSPKWDLSASWVFNTGNAVTFPTAKYQANNDVAFYYTERNGYRMPDYHRLDIGATCKLKKTEKFESSLNFGIYNAYGRKNAFLIDFDVAEDDPTRTEATKTFLFTFMPSITYNFKF</sequence>
<evidence type="ECO:0000256" key="9">
    <source>
        <dbReference type="ARBA" id="ARBA00023237"/>
    </source>
</evidence>
<dbReference type="Pfam" id="PF13715">
    <property type="entry name" value="CarbopepD_reg_2"/>
    <property type="match status" value="1"/>
</dbReference>
<dbReference type="PANTHER" id="PTHR30069">
    <property type="entry name" value="TONB-DEPENDENT OUTER MEMBRANE RECEPTOR"/>
    <property type="match status" value="1"/>
</dbReference>
<dbReference type="GO" id="GO:0009279">
    <property type="term" value="C:cell outer membrane"/>
    <property type="evidence" value="ECO:0007669"/>
    <property type="project" value="UniProtKB-SubCell"/>
</dbReference>
<evidence type="ECO:0000256" key="3">
    <source>
        <dbReference type="ARBA" id="ARBA00022452"/>
    </source>
</evidence>
<keyword evidence="9" id="KW-0998">Cell outer membrane</keyword>
<dbReference type="InterPro" id="IPR012910">
    <property type="entry name" value="Plug_dom"/>
</dbReference>
<dbReference type="EMBL" id="JAPDPJ010000027">
    <property type="protein sequence ID" value="MCW3787312.1"/>
    <property type="molecule type" value="Genomic_DNA"/>
</dbReference>
<keyword evidence="7 10" id="KW-0472">Membrane</keyword>
<comment type="similarity">
    <text evidence="10">Belongs to the TonB-dependent receptor family.</text>
</comment>
<comment type="caution">
    <text evidence="13">The sequence shown here is derived from an EMBL/GenBank/DDBJ whole genome shotgun (WGS) entry which is preliminary data.</text>
</comment>
<dbReference type="SUPFAM" id="SSF56935">
    <property type="entry name" value="Porins"/>
    <property type="match status" value="1"/>
</dbReference>
<dbReference type="InterPro" id="IPR008969">
    <property type="entry name" value="CarboxyPept-like_regulatory"/>
</dbReference>
<evidence type="ECO:0000256" key="4">
    <source>
        <dbReference type="ARBA" id="ARBA00022692"/>
    </source>
</evidence>
<reference evidence="13" key="1">
    <citation type="submission" date="2022-10" db="EMBL/GenBank/DDBJ databases">
        <authorList>
            <person name="Yu W.X."/>
        </authorList>
    </citation>
    <scope>NUCLEOTIDE SEQUENCE</scope>
    <source>
        <strain evidence="13">AAT</strain>
    </source>
</reference>
<evidence type="ECO:0000256" key="7">
    <source>
        <dbReference type="ARBA" id="ARBA00023136"/>
    </source>
</evidence>
<dbReference type="Gene3D" id="2.170.130.10">
    <property type="entry name" value="TonB-dependent receptor, plug domain"/>
    <property type="match status" value="1"/>
</dbReference>
<organism evidence="13 14">
    <name type="scientific">Plebeiibacterium sediminum</name>
    <dbReference type="NCBI Taxonomy" id="2992112"/>
    <lineage>
        <taxon>Bacteria</taxon>
        <taxon>Pseudomonadati</taxon>
        <taxon>Bacteroidota</taxon>
        <taxon>Bacteroidia</taxon>
        <taxon>Marinilabiliales</taxon>
        <taxon>Marinilabiliaceae</taxon>
        <taxon>Plebeiibacterium</taxon>
    </lineage>
</organism>
<keyword evidence="6 10" id="KW-0798">TonB box</keyword>
<dbReference type="Gene3D" id="2.40.170.20">
    <property type="entry name" value="TonB-dependent receptor, beta-barrel domain"/>
    <property type="match status" value="1"/>
</dbReference>
<keyword evidence="14" id="KW-1185">Reference proteome</keyword>
<dbReference type="AlphaFoldDB" id="A0AAE3M505"/>
<comment type="subcellular location">
    <subcellularLocation>
        <location evidence="1">Cell outer membrane</location>
        <topology evidence="1">Multi-pass membrane protein</topology>
    </subcellularLocation>
</comment>
<dbReference type="InterPro" id="IPR036942">
    <property type="entry name" value="Beta-barrel_TonB_sf"/>
</dbReference>
<dbReference type="InterPro" id="IPR037066">
    <property type="entry name" value="Plug_dom_sf"/>
</dbReference>
<keyword evidence="3" id="KW-1134">Transmembrane beta strand</keyword>
<dbReference type="Proteomes" id="UP001209229">
    <property type="component" value="Unassembled WGS sequence"/>
</dbReference>
<evidence type="ECO:0000256" key="6">
    <source>
        <dbReference type="ARBA" id="ARBA00023077"/>
    </source>
</evidence>
<gene>
    <name evidence="13" type="ORF">OM075_12600</name>
</gene>
<name>A0AAE3M505_9BACT</name>
<evidence type="ECO:0000259" key="12">
    <source>
        <dbReference type="Pfam" id="PF07715"/>
    </source>
</evidence>
<keyword evidence="5" id="KW-0732">Signal</keyword>
<dbReference type="PANTHER" id="PTHR30069:SF29">
    <property type="entry name" value="HEMOGLOBIN AND HEMOGLOBIN-HAPTOGLOBIN-BINDING PROTEIN 1-RELATED"/>
    <property type="match status" value="1"/>
</dbReference>
<keyword evidence="2" id="KW-0813">Transport</keyword>
<feature type="domain" description="TonB-dependent receptor-like beta-barrel" evidence="11">
    <location>
        <begin position="281"/>
        <end position="722"/>
    </location>
</feature>
<evidence type="ECO:0000256" key="2">
    <source>
        <dbReference type="ARBA" id="ARBA00022448"/>
    </source>
</evidence>
<dbReference type="InterPro" id="IPR039426">
    <property type="entry name" value="TonB-dep_rcpt-like"/>
</dbReference>
<dbReference type="GO" id="GO:0044718">
    <property type="term" value="P:siderophore transmembrane transport"/>
    <property type="evidence" value="ECO:0007669"/>
    <property type="project" value="TreeGrafter"/>
</dbReference>
<dbReference type="GO" id="GO:0015344">
    <property type="term" value="F:siderophore uptake transmembrane transporter activity"/>
    <property type="evidence" value="ECO:0007669"/>
    <property type="project" value="TreeGrafter"/>
</dbReference>
<keyword evidence="4" id="KW-0812">Transmembrane</keyword>
<evidence type="ECO:0000256" key="5">
    <source>
        <dbReference type="ARBA" id="ARBA00022729"/>
    </source>
</evidence>
<evidence type="ECO:0000313" key="14">
    <source>
        <dbReference type="Proteomes" id="UP001209229"/>
    </source>
</evidence>
<dbReference type="SUPFAM" id="SSF49464">
    <property type="entry name" value="Carboxypeptidase regulatory domain-like"/>
    <property type="match status" value="1"/>
</dbReference>
<evidence type="ECO:0000256" key="10">
    <source>
        <dbReference type="RuleBase" id="RU003357"/>
    </source>
</evidence>